<dbReference type="RefSeq" id="XP_062775750.1">
    <property type="nucleotide sequence ID" value="XM_062919699.1"/>
</dbReference>
<accession>A0AAX4I5Q0</accession>
<feature type="transmembrane region" description="Helical" evidence="2">
    <location>
        <begin position="1000"/>
        <end position="1026"/>
    </location>
</feature>
<feature type="transmembrane region" description="Helical" evidence="2">
    <location>
        <begin position="958"/>
        <end position="980"/>
    </location>
</feature>
<keyword evidence="2" id="KW-0472">Membrane</keyword>
<feature type="transmembrane region" description="Helical" evidence="2">
    <location>
        <begin position="1127"/>
        <end position="1146"/>
    </location>
</feature>
<dbReference type="AlphaFoldDB" id="A0AAX4I5Q0"/>
<evidence type="ECO:0000256" key="2">
    <source>
        <dbReference type="SAM" id="Phobius"/>
    </source>
</evidence>
<feature type="transmembrane region" description="Helical" evidence="2">
    <location>
        <begin position="1185"/>
        <end position="1206"/>
    </location>
</feature>
<feature type="transmembrane region" description="Helical" evidence="2">
    <location>
        <begin position="1104"/>
        <end position="1120"/>
    </location>
</feature>
<dbReference type="EMBL" id="CP137306">
    <property type="protein sequence ID" value="WQF78526.1"/>
    <property type="molecule type" value="Genomic_DNA"/>
</dbReference>
<feature type="transmembrane region" description="Helical" evidence="2">
    <location>
        <begin position="625"/>
        <end position="650"/>
    </location>
</feature>
<evidence type="ECO:0000313" key="3">
    <source>
        <dbReference type="EMBL" id="WQF78526.1"/>
    </source>
</evidence>
<feature type="transmembrane region" description="Helical" evidence="2">
    <location>
        <begin position="876"/>
        <end position="894"/>
    </location>
</feature>
<dbReference type="GeneID" id="87940043"/>
<feature type="region of interest" description="Disordered" evidence="1">
    <location>
        <begin position="830"/>
        <end position="869"/>
    </location>
</feature>
<gene>
    <name evidence="3" type="ORF">CDEST_03540</name>
</gene>
<proteinExistence type="predicted"/>
<evidence type="ECO:0000256" key="1">
    <source>
        <dbReference type="SAM" id="MobiDB-lite"/>
    </source>
</evidence>
<protein>
    <recommendedName>
        <fullName evidence="5">3-hydroxyisobutyrate dehydrogenase protein</fullName>
    </recommendedName>
</protein>
<dbReference type="KEGG" id="cdet:87940043"/>
<feature type="transmembrane region" description="Helical" evidence="2">
    <location>
        <begin position="1212"/>
        <end position="1232"/>
    </location>
</feature>
<organism evidence="3 4">
    <name type="scientific">Colletotrichum destructivum</name>
    <dbReference type="NCBI Taxonomy" id="34406"/>
    <lineage>
        <taxon>Eukaryota</taxon>
        <taxon>Fungi</taxon>
        <taxon>Dikarya</taxon>
        <taxon>Ascomycota</taxon>
        <taxon>Pezizomycotina</taxon>
        <taxon>Sordariomycetes</taxon>
        <taxon>Hypocreomycetidae</taxon>
        <taxon>Glomerellales</taxon>
        <taxon>Glomerellaceae</taxon>
        <taxon>Colletotrichum</taxon>
        <taxon>Colletotrichum destructivum species complex</taxon>
    </lineage>
</organism>
<reference evidence="4" key="1">
    <citation type="journal article" date="2023" name="bioRxiv">
        <title>Complete genome of the Medicago anthracnose fungus, Colletotrichum destructivum, reveals a mini-chromosome-like region within a core chromosome.</title>
        <authorList>
            <person name="Lapalu N."/>
            <person name="Simon A."/>
            <person name="Lu A."/>
            <person name="Plaumann P.-L."/>
            <person name="Amselem J."/>
            <person name="Pigne S."/>
            <person name="Auger A."/>
            <person name="Koch C."/>
            <person name="Dallery J.-F."/>
            <person name="O'Connell R.J."/>
        </authorList>
    </citation>
    <scope>NUCLEOTIDE SEQUENCE [LARGE SCALE GENOMIC DNA]</scope>
    <source>
        <strain evidence="4">CBS 520.97</strain>
    </source>
</reference>
<sequence length="1248" mass="138250">MQPKGAKSNAPREGQRLKSASRSFQFLPKHLNVCPFLRSPSRAPQISVACGGQDEWSLAMAVEFANPNHEWWSRPSDGCLVPLVLQSGQEPWSLPETSRWSRLGTPSSRVSPLLRASYWVGSSLFVPGTRSYDLRIRPIAITAAKLVIAWPVFCVLVCWTGNLTTALIQLNTIPGFSDHSRYDTVRIPRPTTTHGDSCSHPYQPASQQERASVTASAPSDSVGTLSSEQPYTDNIRLNEALLPSRLRHTDTLTSPISLRPRYLCFVKDFEDGSYETVKVSDYLAQHGDDTDLEFVFVSYTRMQFRVATEEEINRHQYPDEATREVNREVARQDRQTLARWGIDAAKRVGKRAFWLDFECVRNDDGVARSTSSSEDVYRICDIVRAAHSMIIAIGPSAADKVSALLEGCETPEYRREEVTPWLRQWGSRLWTLPELLLCPAEYRINLYVLGDPAEEPKAMAKRNFAERAWDDAEAVKELVDHFEGSAILTELRLIEAALSCFSRRQTDQFSQGDIAYATMGLFPNRHRPRVDKEDSGFQAFAKLSLANDSGAFLSRLVCLAPPQQDAPWHQTGDRWGVKLSDIYPSCNVSGVAGREAVMLDGVHGATIHWDRIDPEPLFGQDAKFVFAWLILVQMVCLSAPMALLAMTYIVSLLSVTKLKAFLVIYFWTLPAVGLIALASPMVLIGSRRRLSQPKKSRLLGVEGIVDAGRISRHLWGFDHGDLTTVTPPSYSDVDNGIQTAAPLPPSSHKLGEHGFTLVDTSLLTVTHFYCSQPPVAMFVCGSEGGRQRTLLCSYDWRTQTYHRQTVLRVARRGLDQFHLVDGVRLSLAPHPDVDANPPNNTSNSEPSSISGGNLRDAQPGGAMQQSPCSRDTCRTWKTEILFMAICFAGLTILGDPVHGHVITASYIYFIAGLLFAVVSLRYLPLNQATMYTFAASVIMTIINDAITGGRVANHVVFAYAFVKGCLALTLIKLMLCWYPTDELPLRFLLWNVSRTSLLDTLGFLGVVSYIRACIFVLGMVVFYALLTTEFMDRVGGPEDVSWLDPHQRLYYSSRAAVTGFQTVSTRIMWRDRQQLLIRLSRPLLVFAVSLASSLSLGASHGKQSEPGAALVAILVGLVVYKFPSNCFITMVVCSILSGVSTLLGAIHPESHALFPLPLLQRLNGVVPPLLWATVVLQASIWTEALGTVTVSWIGVAVGQIILIYTSDKIPTLVVQLPLFLGQITIWAMIWACGRVTGRIILPEDVVDG</sequence>
<feature type="region of interest" description="Disordered" evidence="1">
    <location>
        <begin position="184"/>
        <end position="229"/>
    </location>
</feature>
<feature type="compositionally biased region" description="Low complexity" evidence="1">
    <location>
        <begin position="836"/>
        <end position="853"/>
    </location>
</feature>
<dbReference type="Proteomes" id="UP001322277">
    <property type="component" value="Chromosome 2"/>
</dbReference>
<name>A0AAX4I5Q0_9PEZI</name>
<keyword evidence="2" id="KW-0812">Transmembrane</keyword>
<keyword evidence="4" id="KW-1185">Reference proteome</keyword>
<feature type="transmembrane region" description="Helical" evidence="2">
    <location>
        <begin position="662"/>
        <end position="684"/>
    </location>
</feature>
<evidence type="ECO:0008006" key="5">
    <source>
        <dbReference type="Google" id="ProtNLM"/>
    </source>
</evidence>
<feature type="transmembrane region" description="Helical" evidence="2">
    <location>
        <begin position="1075"/>
        <end position="1098"/>
    </location>
</feature>
<evidence type="ECO:0000313" key="4">
    <source>
        <dbReference type="Proteomes" id="UP001322277"/>
    </source>
</evidence>
<keyword evidence="2" id="KW-1133">Transmembrane helix</keyword>
<feature type="compositionally biased region" description="Polar residues" evidence="1">
    <location>
        <begin position="204"/>
        <end position="229"/>
    </location>
</feature>
<feature type="transmembrane region" description="Helical" evidence="2">
    <location>
        <begin position="906"/>
        <end position="923"/>
    </location>
</feature>